<evidence type="ECO:0000313" key="1">
    <source>
        <dbReference type="EMBL" id="KIY71522.1"/>
    </source>
</evidence>
<proteinExistence type="predicted"/>
<dbReference type="EMBL" id="KN880453">
    <property type="protein sequence ID" value="KIY71522.1"/>
    <property type="molecule type" value="Genomic_DNA"/>
</dbReference>
<name>A0A0D7BM26_9AGAR</name>
<organism evidence="1 2">
    <name type="scientific">Cylindrobasidium torrendii FP15055 ss-10</name>
    <dbReference type="NCBI Taxonomy" id="1314674"/>
    <lineage>
        <taxon>Eukaryota</taxon>
        <taxon>Fungi</taxon>
        <taxon>Dikarya</taxon>
        <taxon>Basidiomycota</taxon>
        <taxon>Agaricomycotina</taxon>
        <taxon>Agaricomycetes</taxon>
        <taxon>Agaricomycetidae</taxon>
        <taxon>Agaricales</taxon>
        <taxon>Marasmiineae</taxon>
        <taxon>Physalacriaceae</taxon>
        <taxon>Cylindrobasidium</taxon>
    </lineage>
</organism>
<keyword evidence="2" id="KW-1185">Reference proteome</keyword>
<dbReference type="Proteomes" id="UP000054007">
    <property type="component" value="Unassembled WGS sequence"/>
</dbReference>
<accession>A0A0D7BM26</accession>
<reference evidence="1 2" key="1">
    <citation type="journal article" date="2015" name="Fungal Genet. Biol.">
        <title>Evolution of novel wood decay mechanisms in Agaricales revealed by the genome sequences of Fistulina hepatica and Cylindrobasidium torrendii.</title>
        <authorList>
            <person name="Floudas D."/>
            <person name="Held B.W."/>
            <person name="Riley R."/>
            <person name="Nagy L.G."/>
            <person name="Koehler G."/>
            <person name="Ransdell A.S."/>
            <person name="Younus H."/>
            <person name="Chow J."/>
            <person name="Chiniquy J."/>
            <person name="Lipzen A."/>
            <person name="Tritt A."/>
            <person name="Sun H."/>
            <person name="Haridas S."/>
            <person name="LaButti K."/>
            <person name="Ohm R.A."/>
            <person name="Kues U."/>
            <person name="Blanchette R.A."/>
            <person name="Grigoriev I.V."/>
            <person name="Minto R.E."/>
            <person name="Hibbett D.S."/>
        </authorList>
    </citation>
    <scope>NUCLEOTIDE SEQUENCE [LARGE SCALE GENOMIC DNA]</scope>
    <source>
        <strain evidence="1 2">FP15055 ss-10</strain>
    </source>
</reference>
<protein>
    <submittedName>
        <fullName evidence="1">Uncharacterized protein</fullName>
    </submittedName>
</protein>
<gene>
    <name evidence="1" type="ORF">CYLTODRAFT_117355</name>
</gene>
<sequence length="185" mass="20812">MTRDVHRIDGIRTRSCALIIATSCGGETSLESPQQEYCPAVTLRLTPGSEASIGCFMSEIDSRGTRTIEITSNSHFHFISPRTILERFPRGHEGDEPVAHIMSCERPTPRDIHRSSLLYHEAGAECIKFKIDNMSINALLFRRNLRRRFARVWQGSSCPSCAHAQQAHFVCQRLLDISTQRSALA</sequence>
<evidence type="ECO:0000313" key="2">
    <source>
        <dbReference type="Proteomes" id="UP000054007"/>
    </source>
</evidence>
<dbReference type="AlphaFoldDB" id="A0A0D7BM26"/>